<feature type="region of interest" description="Disordered" evidence="8">
    <location>
        <begin position="419"/>
        <end position="465"/>
    </location>
</feature>
<comment type="subcellular location">
    <subcellularLocation>
        <location evidence="7">Cytoplasm</location>
    </subcellularLocation>
    <subcellularLocation>
        <location evidence="7">Nucleus</location>
    </subcellularLocation>
</comment>
<evidence type="ECO:0000256" key="1">
    <source>
        <dbReference type="ARBA" id="ARBA00009794"/>
    </source>
</evidence>
<dbReference type="Pfam" id="PF04981">
    <property type="entry name" value="NMD3"/>
    <property type="match status" value="1"/>
</dbReference>
<dbReference type="GO" id="GO:0005737">
    <property type="term" value="C:cytoplasm"/>
    <property type="evidence" value="ECO:0007669"/>
    <property type="project" value="UniProtKB-SubCell"/>
</dbReference>
<evidence type="ECO:0000259" key="11">
    <source>
        <dbReference type="Pfam" id="PF21193"/>
    </source>
</evidence>
<dbReference type="GO" id="GO:0043023">
    <property type="term" value="F:ribosomal large subunit binding"/>
    <property type="evidence" value="ECO:0007669"/>
    <property type="project" value="InterPro"/>
</dbReference>
<keyword evidence="6 7" id="KW-0539">Nucleus</keyword>
<reference evidence="14" key="1">
    <citation type="submission" date="2021-01" db="EMBL/GenBank/DDBJ databases">
        <authorList>
            <person name="Corre E."/>
            <person name="Pelletier E."/>
            <person name="Niang G."/>
            <person name="Scheremetjew M."/>
            <person name="Finn R."/>
            <person name="Kale V."/>
            <person name="Holt S."/>
            <person name="Cochrane G."/>
            <person name="Meng A."/>
            <person name="Brown T."/>
            <person name="Cohen L."/>
        </authorList>
    </citation>
    <scope>NUCLEOTIDE SEQUENCE</scope>
    <source>
        <strain evidence="14">GSBS06</strain>
    </source>
</reference>
<proteinExistence type="inferred from homology"/>
<evidence type="ECO:0000259" key="9">
    <source>
        <dbReference type="Pfam" id="PF04981"/>
    </source>
</evidence>
<evidence type="ECO:0000259" key="10">
    <source>
        <dbReference type="Pfam" id="PF21192"/>
    </source>
</evidence>
<dbReference type="Pfam" id="PF21192">
    <property type="entry name" value="OB_NMD3"/>
    <property type="match status" value="1"/>
</dbReference>
<evidence type="ECO:0000256" key="6">
    <source>
        <dbReference type="ARBA" id="ARBA00023242"/>
    </source>
</evidence>
<keyword evidence="3 7" id="KW-0813">Transport</keyword>
<evidence type="ECO:0000313" key="12">
    <source>
        <dbReference type="EMBL" id="CAE0434805.1"/>
    </source>
</evidence>
<keyword evidence="4 7" id="KW-0963">Cytoplasm</keyword>
<protein>
    <recommendedName>
        <fullName evidence="2 7">60S ribosomal export protein NMD3</fullName>
    </recommendedName>
</protein>
<gene>
    <name evidence="12" type="ORF">ASTO00021_LOCUS5101</name>
    <name evidence="13" type="ORF">ASTO00021_LOCUS5102</name>
    <name evidence="14" type="ORF">ASTO00021_LOCUS5103</name>
</gene>
<evidence type="ECO:0000313" key="13">
    <source>
        <dbReference type="EMBL" id="CAE0434806.1"/>
    </source>
</evidence>
<evidence type="ECO:0000313" key="14">
    <source>
        <dbReference type="EMBL" id="CAE0434807.1"/>
    </source>
</evidence>
<evidence type="ECO:0000256" key="5">
    <source>
        <dbReference type="ARBA" id="ARBA00022927"/>
    </source>
</evidence>
<organism evidence="14">
    <name type="scientific">Aplanochytrium stocchinoi</name>
    <dbReference type="NCBI Taxonomy" id="215587"/>
    <lineage>
        <taxon>Eukaryota</taxon>
        <taxon>Sar</taxon>
        <taxon>Stramenopiles</taxon>
        <taxon>Bigyra</taxon>
        <taxon>Labyrinthulomycetes</taxon>
        <taxon>Thraustochytrida</taxon>
        <taxon>Thraustochytriidae</taxon>
        <taxon>Aplanochytrium</taxon>
    </lineage>
</organism>
<dbReference type="GO" id="GO:0000055">
    <property type="term" value="P:ribosomal large subunit export from nucleus"/>
    <property type="evidence" value="ECO:0007669"/>
    <property type="project" value="TreeGrafter"/>
</dbReference>
<dbReference type="GO" id="GO:0005634">
    <property type="term" value="C:nucleus"/>
    <property type="evidence" value="ECO:0007669"/>
    <property type="project" value="UniProtKB-SubCell"/>
</dbReference>
<sequence>MSSFATIACCICGVGIKPNKVNMCDACLRDRVDITEGISKLETVWLCKSCGRYCTSDGKSNAKFVHAELESPELLAMCLRNISGLGKGKKDSATLVDAKWIWTEPHSRRLKIDLEVEKEVDDMNAVLIRQRMVTEFVVQTKQCADCTKETVDQQWNTIVQIRQRIQHKRTLLHLEQILREEKTTELALDIIPSKNGLDFYFAKRSDANKFCDSFVHILPARRKKESKSHVGTDTKSNITRFKYTIVIEVSPICKHDLVLLSNKLQNSLFGGRSNLVLCDQVTSSLKFIDPSTKDAAVLVKDFFDIQPLQTTRDLREFIVLDVELLERGCGQASHKQNDDSENSANKTDNYILAEVEVARAEDFGLNDNRFIATSHLGRFLQSGDSVLGYDLTQNNFPDELLAPLRGTELPDVVLVKKKRVKSRKKEKKENVGANDKLSENKTTPLSEHDKPRNLGGETDMVDFPS</sequence>
<dbReference type="EMBL" id="HBIN01006957">
    <property type="protein sequence ID" value="CAE0434807.1"/>
    <property type="molecule type" value="Transcribed_RNA"/>
</dbReference>
<dbReference type="InterPro" id="IPR007064">
    <property type="entry name" value="Nmd3_N"/>
</dbReference>
<dbReference type="PANTHER" id="PTHR12746">
    <property type="entry name" value="NONSENSE-MEDIATED MRNA DECAY PROTEIN 3"/>
    <property type="match status" value="1"/>
</dbReference>
<accession>A0A6S8B2V1</accession>
<evidence type="ECO:0000256" key="7">
    <source>
        <dbReference type="RuleBase" id="RU364108"/>
    </source>
</evidence>
<dbReference type="Pfam" id="PF21193">
    <property type="entry name" value="NMD_SH3"/>
    <property type="match status" value="1"/>
</dbReference>
<feature type="domain" description="60S ribosomal export protein NMD3 OB-fold" evidence="10">
    <location>
        <begin position="314"/>
        <end position="417"/>
    </location>
</feature>
<dbReference type="InterPro" id="IPR048898">
    <property type="entry name" value="OB_NMD3"/>
</dbReference>
<comment type="similarity">
    <text evidence="1 7">Belongs to the NMD3 family.</text>
</comment>
<name>A0A6S8B2V1_9STRA</name>
<dbReference type="InterPro" id="IPR048899">
    <property type="entry name" value="NMD_SH3"/>
</dbReference>
<feature type="domain" description="Nmd3 N-terminal" evidence="9">
    <location>
        <begin position="9"/>
        <end position="248"/>
    </location>
</feature>
<evidence type="ECO:0000256" key="4">
    <source>
        <dbReference type="ARBA" id="ARBA00022490"/>
    </source>
</evidence>
<evidence type="ECO:0000256" key="8">
    <source>
        <dbReference type="SAM" id="MobiDB-lite"/>
    </source>
</evidence>
<dbReference type="PANTHER" id="PTHR12746:SF2">
    <property type="entry name" value="60S RIBOSOMAL EXPORT PROTEIN NMD3"/>
    <property type="match status" value="1"/>
</dbReference>
<evidence type="ECO:0000256" key="3">
    <source>
        <dbReference type="ARBA" id="ARBA00022448"/>
    </source>
</evidence>
<dbReference type="EMBL" id="HBIN01006955">
    <property type="protein sequence ID" value="CAE0434805.1"/>
    <property type="molecule type" value="Transcribed_RNA"/>
</dbReference>
<comment type="function">
    <text evidence="7">Acts as an adapter for the XPO1/CRM1-mediated export of the 60S ribosomal subunit.</text>
</comment>
<dbReference type="AlphaFoldDB" id="A0A6S8B2V1"/>
<dbReference type="GO" id="GO:0015031">
    <property type="term" value="P:protein transport"/>
    <property type="evidence" value="ECO:0007669"/>
    <property type="project" value="UniProtKB-KW"/>
</dbReference>
<dbReference type="EMBL" id="HBIN01006956">
    <property type="protein sequence ID" value="CAE0434806.1"/>
    <property type="molecule type" value="Transcribed_RNA"/>
</dbReference>
<keyword evidence="5 7" id="KW-0653">Protein transport</keyword>
<feature type="domain" description="60S ribosomal export protein NMD3 SH3" evidence="11">
    <location>
        <begin position="252"/>
        <end position="295"/>
    </location>
</feature>
<dbReference type="InterPro" id="IPR039768">
    <property type="entry name" value="Nmd3"/>
</dbReference>
<evidence type="ECO:0000256" key="2">
    <source>
        <dbReference type="ARBA" id="ARBA00017035"/>
    </source>
</evidence>